<keyword evidence="2" id="KW-1185">Reference proteome</keyword>
<comment type="caution">
    <text evidence="1">The sequence shown here is derived from an EMBL/GenBank/DDBJ whole genome shotgun (WGS) entry which is preliminary data.</text>
</comment>
<proteinExistence type="predicted"/>
<dbReference type="Proteomes" id="UP000636793">
    <property type="component" value="Unassembled WGS sequence"/>
</dbReference>
<sequence>MSGTARGIRVVVSGDVPDARLREVLRDAQTAGRRVRQVWGRSVLTGTTRIDVPADEEGFRRHGGSVEPGAQIAATTTADDRVVLAPSLFTDVTSQGRVVVLTHELTHVALHQAASVDIRRWVVEGAAEFTAYRATRLGLARLAPQLAAAVRAGRVPAGPPSDARFRSAPQAAYQEAYAWCAFLVDRFGLERFTDFVRSAAPTAGADDFAATFGASVASQRGPFGAFLRARVGVETAASRPGG</sequence>
<evidence type="ECO:0000313" key="1">
    <source>
        <dbReference type="EMBL" id="GGB20592.1"/>
    </source>
</evidence>
<accession>A0A916WPL4</accession>
<evidence type="ECO:0000313" key="2">
    <source>
        <dbReference type="Proteomes" id="UP000636793"/>
    </source>
</evidence>
<reference evidence="1" key="1">
    <citation type="journal article" date="2014" name="Int. J. Syst. Evol. Microbiol.">
        <title>Complete genome sequence of Corynebacterium casei LMG S-19264T (=DSM 44701T), isolated from a smear-ripened cheese.</title>
        <authorList>
            <consortium name="US DOE Joint Genome Institute (JGI-PGF)"/>
            <person name="Walter F."/>
            <person name="Albersmeier A."/>
            <person name="Kalinowski J."/>
            <person name="Ruckert C."/>
        </authorList>
    </citation>
    <scope>NUCLEOTIDE SEQUENCE</scope>
    <source>
        <strain evidence="1">CGMCC 1.15085</strain>
    </source>
</reference>
<protein>
    <submittedName>
        <fullName evidence="1">Uncharacterized protein</fullName>
    </submittedName>
</protein>
<name>A0A916WPL4_9MICO</name>
<dbReference type="AlphaFoldDB" id="A0A916WPL4"/>
<gene>
    <name evidence="1" type="ORF">GCM10011492_08150</name>
</gene>
<dbReference type="EMBL" id="BMHI01000001">
    <property type="protein sequence ID" value="GGB20592.1"/>
    <property type="molecule type" value="Genomic_DNA"/>
</dbReference>
<organism evidence="1 2">
    <name type="scientific">Flexivirga endophytica</name>
    <dbReference type="NCBI Taxonomy" id="1849103"/>
    <lineage>
        <taxon>Bacteria</taxon>
        <taxon>Bacillati</taxon>
        <taxon>Actinomycetota</taxon>
        <taxon>Actinomycetes</taxon>
        <taxon>Micrococcales</taxon>
        <taxon>Dermacoccaceae</taxon>
        <taxon>Flexivirga</taxon>
    </lineage>
</organism>
<reference evidence="1" key="2">
    <citation type="submission" date="2020-09" db="EMBL/GenBank/DDBJ databases">
        <authorList>
            <person name="Sun Q."/>
            <person name="Zhou Y."/>
        </authorList>
    </citation>
    <scope>NUCLEOTIDE SEQUENCE</scope>
    <source>
        <strain evidence="1">CGMCC 1.15085</strain>
    </source>
</reference>